<name>A0ACC6JZP0_9PSED</name>
<gene>
    <name evidence="1" type="ORF">J2W83_001264</name>
</gene>
<dbReference type="Proteomes" id="UP001259587">
    <property type="component" value="Unassembled WGS sequence"/>
</dbReference>
<protein>
    <submittedName>
        <fullName evidence="1">MFS family permease</fullName>
    </submittedName>
</protein>
<keyword evidence="2" id="KW-1185">Reference proteome</keyword>
<proteinExistence type="predicted"/>
<dbReference type="EMBL" id="JAVDTH010000005">
    <property type="protein sequence ID" value="MDR6711670.1"/>
    <property type="molecule type" value="Genomic_DNA"/>
</dbReference>
<reference evidence="1" key="1">
    <citation type="submission" date="2023-07" db="EMBL/GenBank/DDBJ databases">
        <title>Sorghum-associated microbial communities from plants grown in Nebraska, USA.</title>
        <authorList>
            <person name="Schachtman D."/>
        </authorList>
    </citation>
    <scope>NUCLEOTIDE SEQUENCE</scope>
    <source>
        <strain evidence="1">BE56</strain>
    </source>
</reference>
<evidence type="ECO:0000313" key="2">
    <source>
        <dbReference type="Proteomes" id="UP001259587"/>
    </source>
</evidence>
<accession>A0ACC6JZP0</accession>
<comment type="caution">
    <text evidence="1">The sequence shown here is derived from an EMBL/GenBank/DDBJ whole genome shotgun (WGS) entry which is preliminary data.</text>
</comment>
<evidence type="ECO:0000313" key="1">
    <source>
        <dbReference type="EMBL" id="MDR6711670.1"/>
    </source>
</evidence>
<sequence length="71" mass="7359">MNVPISHAQRPVLTIGLCFIVALLEGLDLQATGIAAPHMAKEFGLSAAMLGWVFSAGLIGAAGRFRGRLPG</sequence>
<organism evidence="1 2">
    <name type="scientific">Pseudomonas hunanensis</name>
    <dbReference type="NCBI Taxonomy" id="1247546"/>
    <lineage>
        <taxon>Bacteria</taxon>
        <taxon>Pseudomonadati</taxon>
        <taxon>Pseudomonadota</taxon>
        <taxon>Gammaproteobacteria</taxon>
        <taxon>Pseudomonadales</taxon>
        <taxon>Pseudomonadaceae</taxon>
        <taxon>Pseudomonas</taxon>
    </lineage>
</organism>